<proteinExistence type="predicted"/>
<dbReference type="EMBL" id="CAUYUJ010015053">
    <property type="protein sequence ID" value="CAK0849338.1"/>
    <property type="molecule type" value="Genomic_DNA"/>
</dbReference>
<feature type="region of interest" description="Disordered" evidence="1">
    <location>
        <begin position="50"/>
        <end position="74"/>
    </location>
</feature>
<reference evidence="2" key="1">
    <citation type="submission" date="2023-10" db="EMBL/GenBank/DDBJ databases">
        <authorList>
            <person name="Chen Y."/>
            <person name="Shah S."/>
            <person name="Dougan E. K."/>
            <person name="Thang M."/>
            <person name="Chan C."/>
        </authorList>
    </citation>
    <scope>NUCLEOTIDE SEQUENCE [LARGE SCALE GENOMIC DNA]</scope>
</reference>
<comment type="caution">
    <text evidence="2">The sequence shown here is derived from an EMBL/GenBank/DDBJ whole genome shotgun (WGS) entry which is preliminary data.</text>
</comment>
<evidence type="ECO:0000256" key="1">
    <source>
        <dbReference type="SAM" id="MobiDB-lite"/>
    </source>
</evidence>
<keyword evidence="3" id="KW-1185">Reference proteome</keyword>
<dbReference type="Proteomes" id="UP001189429">
    <property type="component" value="Unassembled WGS sequence"/>
</dbReference>
<evidence type="ECO:0000313" key="3">
    <source>
        <dbReference type="Proteomes" id="UP001189429"/>
    </source>
</evidence>
<gene>
    <name evidence="2" type="ORF">PCOR1329_LOCUS42051</name>
</gene>
<organism evidence="2 3">
    <name type="scientific">Prorocentrum cordatum</name>
    <dbReference type="NCBI Taxonomy" id="2364126"/>
    <lineage>
        <taxon>Eukaryota</taxon>
        <taxon>Sar</taxon>
        <taxon>Alveolata</taxon>
        <taxon>Dinophyceae</taxon>
        <taxon>Prorocentrales</taxon>
        <taxon>Prorocentraceae</taxon>
        <taxon>Prorocentrum</taxon>
    </lineage>
</organism>
<evidence type="ECO:0000313" key="2">
    <source>
        <dbReference type="EMBL" id="CAK0849338.1"/>
    </source>
</evidence>
<sequence>MQAFFPSSHFWPALQTLSQERADCYAVAGNAEVLPGLLHDAEQRVHLVVTSRRGRESRGGQPSNKAPGPSNFASGAARRAKLDYLRALAPPPGAGHFSCQCYGARGVIIFARRPVPSLEGAKRFQHLLTTPSEKREAPSLEGG</sequence>
<accession>A0ABN9TTH2</accession>
<protein>
    <submittedName>
        <fullName evidence="2">Uncharacterized protein</fullName>
    </submittedName>
</protein>
<name>A0ABN9TTH2_9DINO</name>